<feature type="domain" description="Carbohydrate kinase FGGY N-terminal" evidence="5">
    <location>
        <begin position="2"/>
        <end position="250"/>
    </location>
</feature>
<dbReference type="PANTHER" id="PTHR43095">
    <property type="entry name" value="SUGAR KINASE"/>
    <property type="match status" value="1"/>
</dbReference>
<keyword evidence="8" id="KW-1185">Reference proteome</keyword>
<dbReference type="Proteomes" id="UP000030661">
    <property type="component" value="Unassembled WGS sequence"/>
</dbReference>
<evidence type="ECO:0000313" key="8">
    <source>
        <dbReference type="Proteomes" id="UP000030661"/>
    </source>
</evidence>
<gene>
    <name evidence="7" type="ORF">U27_03828</name>
</gene>
<feature type="domain" description="Carbohydrate kinase FGGY C-terminal" evidence="6">
    <location>
        <begin position="261"/>
        <end position="453"/>
    </location>
</feature>
<reference evidence="7" key="1">
    <citation type="journal article" date="2015" name="PeerJ">
        <title>First genomic representation of candidate bacterial phylum KSB3 points to enhanced environmental sensing as a trigger of wastewater bulking.</title>
        <authorList>
            <person name="Sekiguchi Y."/>
            <person name="Ohashi A."/>
            <person name="Parks D.H."/>
            <person name="Yamauchi T."/>
            <person name="Tyson G.W."/>
            <person name="Hugenholtz P."/>
        </authorList>
    </citation>
    <scope>NUCLEOTIDE SEQUENCE [LARGE SCALE GENOMIC DNA]</scope>
</reference>
<organism evidence="7">
    <name type="scientific">Vecturithrix granuli</name>
    <dbReference type="NCBI Taxonomy" id="1499967"/>
    <lineage>
        <taxon>Bacteria</taxon>
        <taxon>Candidatus Moduliflexota</taxon>
        <taxon>Candidatus Vecturitrichia</taxon>
        <taxon>Candidatus Vecturitrichales</taxon>
        <taxon>Candidatus Vecturitrichaceae</taxon>
        <taxon>Candidatus Vecturithrix</taxon>
    </lineage>
</organism>
<dbReference type="EMBL" id="DF820465">
    <property type="protein sequence ID" value="GAK56864.1"/>
    <property type="molecule type" value="Genomic_DNA"/>
</dbReference>
<evidence type="ECO:0000256" key="2">
    <source>
        <dbReference type="ARBA" id="ARBA00022679"/>
    </source>
</evidence>
<evidence type="ECO:0000313" key="7">
    <source>
        <dbReference type="EMBL" id="GAK56864.1"/>
    </source>
</evidence>
<evidence type="ECO:0000256" key="1">
    <source>
        <dbReference type="ARBA" id="ARBA00009156"/>
    </source>
</evidence>
<sequence length="516" mass="57263">MYLLGIDIGTTNWKAVLYTYSGETVARSVTPTITHHAESGSAVYHVEDIWQGVCTLCQDILAQCRKEQPAFQPEQIRGVAITGMGEAMVPLDAQRQPLYEVIAWFDPRTEPQARWLEEQDPEARIFRTTGLSFSPIYSLCKLLWIREHEPAIFEKAVKWLTMPDFVMFKLSGEYATDYSEASRTLCFDITRKTWSPELLDLAGLDASVLPPAYCGGTMIGRVHQRASQETGLASGTPVVTGGHDHICGALAVGAFQGNVMLNSCGTTESLVLSLPTLSLGNLPPDQQLTHGCHVARDMYYMITGIYVAGAELQRFKNLFAGEADDDAVWQQLMDEARQAGAGSDGVLFLPHSRGANVPPLNPRSCSALLGLRAHHQRGHIIRAVIEGLCYETRRLLTIMEQQAGTSVDLLRVAGSARNTFWLQVKADVLNKSIEVPKMTEGSCLGAAMLAGIGADIYRDENDAFRQIYRSGDVYEPNQEYTAWYDECYQEIFTNIYPALVPVYHKRASVYFEKSNK</sequence>
<dbReference type="GO" id="GO:0005975">
    <property type="term" value="P:carbohydrate metabolic process"/>
    <property type="evidence" value="ECO:0007669"/>
    <property type="project" value="InterPro"/>
</dbReference>
<comment type="similarity">
    <text evidence="1 4">Belongs to the FGGY kinase family.</text>
</comment>
<evidence type="ECO:0000256" key="4">
    <source>
        <dbReference type="RuleBase" id="RU003733"/>
    </source>
</evidence>
<dbReference type="InterPro" id="IPR018485">
    <property type="entry name" value="FGGY_C"/>
</dbReference>
<dbReference type="PIRSF" id="PIRSF000538">
    <property type="entry name" value="GlpK"/>
    <property type="match status" value="1"/>
</dbReference>
<dbReference type="HOGENOM" id="CLU_009281_3_4_0"/>
<dbReference type="Pfam" id="PF02782">
    <property type="entry name" value="FGGY_C"/>
    <property type="match status" value="1"/>
</dbReference>
<evidence type="ECO:0000259" key="6">
    <source>
        <dbReference type="Pfam" id="PF02782"/>
    </source>
</evidence>
<keyword evidence="3 4" id="KW-0418">Kinase</keyword>
<evidence type="ECO:0000259" key="5">
    <source>
        <dbReference type="Pfam" id="PF00370"/>
    </source>
</evidence>
<dbReference type="Gene3D" id="3.30.420.40">
    <property type="match status" value="2"/>
</dbReference>
<dbReference type="InterPro" id="IPR050406">
    <property type="entry name" value="FGGY_Carb_Kinase"/>
</dbReference>
<dbReference type="Pfam" id="PF00370">
    <property type="entry name" value="FGGY_N"/>
    <property type="match status" value="1"/>
</dbReference>
<dbReference type="AlphaFoldDB" id="A0A081BX09"/>
<dbReference type="InterPro" id="IPR018483">
    <property type="entry name" value="Carb_kinase_FGGY_CS"/>
</dbReference>
<accession>A0A081BX09</accession>
<dbReference type="STRING" id="1499967.U27_03828"/>
<protein>
    <submittedName>
        <fullName evidence="7">Carbohydrate kinase, FGGY</fullName>
    </submittedName>
</protein>
<dbReference type="GO" id="GO:0016301">
    <property type="term" value="F:kinase activity"/>
    <property type="evidence" value="ECO:0007669"/>
    <property type="project" value="UniProtKB-KW"/>
</dbReference>
<dbReference type="PANTHER" id="PTHR43095:SF5">
    <property type="entry name" value="XYLULOSE KINASE"/>
    <property type="match status" value="1"/>
</dbReference>
<dbReference type="InterPro" id="IPR000577">
    <property type="entry name" value="Carb_kinase_FGGY"/>
</dbReference>
<dbReference type="InterPro" id="IPR043129">
    <property type="entry name" value="ATPase_NBD"/>
</dbReference>
<dbReference type="InterPro" id="IPR018484">
    <property type="entry name" value="FGGY_N"/>
</dbReference>
<dbReference type="eggNOG" id="COG1070">
    <property type="taxonomic scope" value="Bacteria"/>
</dbReference>
<keyword evidence="2 4" id="KW-0808">Transferase</keyword>
<dbReference type="GO" id="GO:0016773">
    <property type="term" value="F:phosphotransferase activity, alcohol group as acceptor"/>
    <property type="evidence" value="ECO:0007669"/>
    <property type="project" value="InterPro"/>
</dbReference>
<name>A0A081BX09_VECG1</name>
<proteinExistence type="inferred from homology"/>
<dbReference type="SUPFAM" id="SSF53067">
    <property type="entry name" value="Actin-like ATPase domain"/>
    <property type="match status" value="2"/>
</dbReference>
<dbReference type="PROSITE" id="PS00445">
    <property type="entry name" value="FGGY_KINASES_2"/>
    <property type="match status" value="1"/>
</dbReference>
<evidence type="ECO:0000256" key="3">
    <source>
        <dbReference type="ARBA" id="ARBA00022777"/>
    </source>
</evidence>
<dbReference type="CDD" id="cd07773">
    <property type="entry name" value="ASKHA_NBD_FGGY_FK"/>
    <property type="match status" value="1"/>
</dbReference>